<dbReference type="InterPro" id="IPR011990">
    <property type="entry name" value="TPR-like_helical_dom_sf"/>
</dbReference>
<protein>
    <submittedName>
        <fullName evidence="2">Tetratricopeptide repeat protein</fullName>
    </submittedName>
</protein>
<name>A0AAE3MHJ7_9BACT</name>
<dbReference type="AlphaFoldDB" id="A0AAE3MHJ7"/>
<keyword evidence="1" id="KW-0802">TPR repeat</keyword>
<evidence type="ECO:0000313" key="3">
    <source>
        <dbReference type="Proteomes" id="UP001207408"/>
    </source>
</evidence>
<comment type="caution">
    <text evidence="2">The sequence shown here is derived from an EMBL/GenBank/DDBJ whole genome shotgun (WGS) entry which is preliminary data.</text>
</comment>
<dbReference type="Pfam" id="PF13181">
    <property type="entry name" value="TPR_8"/>
    <property type="match status" value="1"/>
</dbReference>
<keyword evidence="3" id="KW-1185">Reference proteome</keyword>
<organism evidence="2 3">
    <name type="scientific">Plebeiibacterium marinum</name>
    <dbReference type="NCBI Taxonomy" id="2992111"/>
    <lineage>
        <taxon>Bacteria</taxon>
        <taxon>Pseudomonadati</taxon>
        <taxon>Bacteroidota</taxon>
        <taxon>Bacteroidia</taxon>
        <taxon>Marinilabiliales</taxon>
        <taxon>Marinilabiliaceae</taxon>
        <taxon>Plebeiibacterium</taxon>
    </lineage>
</organism>
<dbReference type="EMBL" id="JAPDPI010000103">
    <property type="protein sequence ID" value="MCW3808113.1"/>
    <property type="molecule type" value="Genomic_DNA"/>
</dbReference>
<dbReference type="RefSeq" id="WP_301202674.1">
    <property type="nucleotide sequence ID" value="NZ_JAPDPI010000103.1"/>
</dbReference>
<dbReference type="Proteomes" id="UP001207408">
    <property type="component" value="Unassembled WGS sequence"/>
</dbReference>
<gene>
    <name evidence="2" type="ORF">OM074_21010</name>
</gene>
<proteinExistence type="predicted"/>
<evidence type="ECO:0000256" key="1">
    <source>
        <dbReference type="PROSITE-ProRule" id="PRU00339"/>
    </source>
</evidence>
<dbReference type="PROSITE" id="PS50005">
    <property type="entry name" value="TPR"/>
    <property type="match status" value="1"/>
</dbReference>
<feature type="repeat" description="TPR" evidence="1">
    <location>
        <begin position="238"/>
        <end position="271"/>
    </location>
</feature>
<dbReference type="SUPFAM" id="SSF48452">
    <property type="entry name" value="TPR-like"/>
    <property type="match status" value="1"/>
</dbReference>
<evidence type="ECO:0000313" key="2">
    <source>
        <dbReference type="EMBL" id="MCW3808113.1"/>
    </source>
</evidence>
<reference evidence="2" key="1">
    <citation type="submission" date="2022-10" db="EMBL/GenBank/DDBJ databases">
        <authorList>
            <person name="Yu W.X."/>
        </authorList>
    </citation>
    <scope>NUCLEOTIDE SEQUENCE</scope>
    <source>
        <strain evidence="2">D04</strain>
    </source>
</reference>
<accession>A0AAE3MHJ7</accession>
<dbReference type="InterPro" id="IPR019734">
    <property type="entry name" value="TPR_rpt"/>
</dbReference>
<dbReference type="Gene3D" id="1.25.40.10">
    <property type="entry name" value="Tetratricopeptide repeat domain"/>
    <property type="match status" value="1"/>
</dbReference>
<sequence length="286" mass="34095">MKLRFVIILLLLFGNTVFIFSQDNILEGDFNKDAKNDRLEYSYIKNTPYIKILLNGKSPIKKDLYISVERYSMPIEYEVPGYINIHEFSGSRFDNYFIYKWINDDWYLYGIFHQIESDGLVNVYLEPVNLRNTKKIGEPTYNYNVYDKQERINSKNLLDSIFTLYKQSYQIKDYKYIEMHNKYLSLDLLNYIEVDNSTVQKYNDIAYYIVSIPNCNEELLQEGISLLLRIVKTYPERTVAYINLGDAYWELNENTKAKEAYNKYIELMKANGKESKIPQRVLDRVR</sequence>